<dbReference type="PANTHER" id="PTHR10098">
    <property type="entry name" value="RAPSYN-RELATED"/>
    <property type="match status" value="1"/>
</dbReference>
<dbReference type="PROSITE" id="PS50043">
    <property type="entry name" value="HTH_LUXR_2"/>
    <property type="match status" value="1"/>
</dbReference>
<organism evidence="4 5">
    <name type="scientific">Candidatus Thermochlorobacter aerophilus</name>
    <dbReference type="NCBI Taxonomy" id="1868324"/>
    <lineage>
        <taxon>Bacteria</taxon>
        <taxon>Pseudomonadati</taxon>
        <taxon>Chlorobiota</taxon>
        <taxon>Chlorobiia</taxon>
        <taxon>Chlorobiales</taxon>
        <taxon>Candidatus Thermochlorobacteriaceae</taxon>
        <taxon>Candidatus Thermochlorobacter</taxon>
    </lineage>
</organism>
<protein>
    <recommendedName>
        <fullName evidence="3">HTH luxR-type domain-containing protein</fullName>
    </recommendedName>
</protein>
<sequence>MPQQAYKRTVRDLLSQAETLRHTAPQQALERVQAALEIAKTKHYTNGMAECLLLKCELELQAQCFPQVIEIAHEALETLKAIDASYLSAFHRLMGLAYWKQGDFKSAVVHGQQALSLATASKDKKAKLLAHQNLAHIYIYLDDYDEALSHLHLALSLAQELGAQEQLAIVHNYIGLIHWNQGKDELAMSEFEASIKIAETFDFQRHLHTALHNLGNVYARRGELHSNPDDLQKALCFFEKSLNIEETLKDDNAIALSHNNIGNVHRLLGSRQKALEHYHTALALSEKIGAKYTRIDVLINLGLFYIEEKNFTTAHLHLNEALALSESVQSNSQIVDILDALTQLYKSQGQFKEALETQERLNQVQRKIFNTNADARLKKLQLAMQIERYIHERNALEAELARKQSALQALTLTLTQNSQLIAELRDELIKLKNSPSSERSFDALLQKLNAHTSQNRDSQIFQQQFELLHPNFLTRLSQAFPQLTPTELKLCTLLKSNLSSKDIARLLNISVRSVESHRLSIRTKLRLKRKDNLVQFRLKGLDFVRPFLIS</sequence>
<dbReference type="InterPro" id="IPR016032">
    <property type="entry name" value="Sig_transdc_resp-reg_C-effctor"/>
</dbReference>
<accession>A0A395LX01</accession>
<dbReference type="AlphaFoldDB" id="A0A395LX01"/>
<dbReference type="SUPFAM" id="SSF48452">
    <property type="entry name" value="TPR-like"/>
    <property type="match status" value="3"/>
</dbReference>
<dbReference type="InterPro" id="IPR019734">
    <property type="entry name" value="TPR_rpt"/>
</dbReference>
<dbReference type="PROSITE" id="PS50005">
    <property type="entry name" value="TPR"/>
    <property type="match status" value="3"/>
</dbReference>
<proteinExistence type="predicted"/>
<dbReference type="PANTHER" id="PTHR10098:SF106">
    <property type="entry name" value="TETRATRICOPEPTIDE REPEAT PROTEIN 28-LIKE PROTEIN"/>
    <property type="match status" value="1"/>
</dbReference>
<dbReference type="Gene3D" id="1.10.10.10">
    <property type="entry name" value="Winged helix-like DNA-binding domain superfamily/Winged helix DNA-binding domain"/>
    <property type="match status" value="1"/>
</dbReference>
<keyword evidence="2" id="KW-0175">Coiled coil</keyword>
<dbReference type="Pfam" id="PF13374">
    <property type="entry name" value="TPR_10"/>
    <property type="match status" value="1"/>
</dbReference>
<dbReference type="InterPro" id="IPR011990">
    <property type="entry name" value="TPR-like_helical_dom_sf"/>
</dbReference>
<dbReference type="SMART" id="SM00421">
    <property type="entry name" value="HTH_LUXR"/>
    <property type="match status" value="1"/>
</dbReference>
<dbReference type="GO" id="GO:0006355">
    <property type="term" value="P:regulation of DNA-templated transcription"/>
    <property type="evidence" value="ECO:0007669"/>
    <property type="project" value="InterPro"/>
</dbReference>
<dbReference type="EMBL" id="PHFL01000070">
    <property type="protein sequence ID" value="RFM23143.1"/>
    <property type="molecule type" value="Genomic_DNA"/>
</dbReference>
<dbReference type="SUPFAM" id="SSF46894">
    <property type="entry name" value="C-terminal effector domain of the bipartite response regulators"/>
    <property type="match status" value="1"/>
</dbReference>
<evidence type="ECO:0000256" key="2">
    <source>
        <dbReference type="SAM" id="Coils"/>
    </source>
</evidence>
<dbReference type="GO" id="GO:0003677">
    <property type="term" value="F:DNA binding"/>
    <property type="evidence" value="ECO:0007669"/>
    <property type="project" value="InterPro"/>
</dbReference>
<reference evidence="4 5" key="1">
    <citation type="journal article" date="2011" name="ISME J.">
        <title>Community ecology of hot spring cyanobacterial mats: predominant populations and their functional potential.</title>
        <authorList>
            <person name="Klatt C.G."/>
            <person name="Wood J.M."/>
            <person name="Rusch D.B."/>
            <person name="Bateson M.M."/>
            <person name="Hamamura N."/>
            <person name="Heidelberg J.F."/>
            <person name="Grossman A.R."/>
            <person name="Bhaya D."/>
            <person name="Cohan F.M."/>
            <person name="Kuhl M."/>
            <person name="Bryant D.A."/>
            <person name="Ward D.M."/>
        </authorList>
    </citation>
    <scope>NUCLEOTIDE SEQUENCE [LARGE SCALE GENOMIC DNA]</scope>
    <source>
        <strain evidence="4">OS</strain>
    </source>
</reference>
<keyword evidence="1" id="KW-0802">TPR repeat</keyword>
<evidence type="ECO:0000313" key="5">
    <source>
        <dbReference type="Proteomes" id="UP000266389"/>
    </source>
</evidence>
<dbReference type="InterPro" id="IPR036388">
    <property type="entry name" value="WH-like_DNA-bd_sf"/>
</dbReference>
<dbReference type="InterPro" id="IPR000792">
    <property type="entry name" value="Tscrpt_reg_LuxR_C"/>
</dbReference>
<dbReference type="Pfam" id="PF13424">
    <property type="entry name" value="TPR_12"/>
    <property type="match status" value="2"/>
</dbReference>
<gene>
    <name evidence="4" type="ORF">D0433_12820</name>
</gene>
<comment type="caution">
    <text evidence="4">The sequence shown here is derived from an EMBL/GenBank/DDBJ whole genome shotgun (WGS) entry which is preliminary data.</text>
</comment>
<feature type="repeat" description="TPR" evidence="1">
    <location>
        <begin position="128"/>
        <end position="161"/>
    </location>
</feature>
<feature type="domain" description="HTH luxR-type" evidence="3">
    <location>
        <begin position="476"/>
        <end position="541"/>
    </location>
</feature>
<dbReference type="SMART" id="SM00028">
    <property type="entry name" value="TPR"/>
    <property type="match status" value="6"/>
</dbReference>
<name>A0A395LX01_9BACT</name>
<feature type="coiled-coil region" evidence="2">
    <location>
        <begin position="379"/>
        <end position="434"/>
    </location>
</feature>
<dbReference type="Proteomes" id="UP000266389">
    <property type="component" value="Unassembled WGS sequence"/>
</dbReference>
<dbReference type="Pfam" id="PF00196">
    <property type="entry name" value="GerE"/>
    <property type="match status" value="1"/>
</dbReference>
<feature type="repeat" description="TPR" evidence="1">
    <location>
        <begin position="255"/>
        <end position="288"/>
    </location>
</feature>
<evidence type="ECO:0000313" key="4">
    <source>
        <dbReference type="EMBL" id="RFM23143.1"/>
    </source>
</evidence>
<evidence type="ECO:0000259" key="3">
    <source>
        <dbReference type="PROSITE" id="PS50043"/>
    </source>
</evidence>
<evidence type="ECO:0000256" key="1">
    <source>
        <dbReference type="PROSITE-ProRule" id="PRU00339"/>
    </source>
</evidence>
<dbReference type="Gene3D" id="1.25.40.10">
    <property type="entry name" value="Tetratricopeptide repeat domain"/>
    <property type="match status" value="2"/>
</dbReference>
<feature type="repeat" description="TPR" evidence="1">
    <location>
        <begin position="215"/>
        <end position="248"/>
    </location>
</feature>